<proteinExistence type="predicted"/>
<feature type="compositionally biased region" description="Pro residues" evidence="1">
    <location>
        <begin position="23"/>
        <end position="36"/>
    </location>
</feature>
<reference evidence="2" key="1">
    <citation type="submission" date="2022-12" db="EMBL/GenBank/DDBJ databases">
        <title>Draft genome assemblies for two species of Escallonia (Escalloniales).</title>
        <authorList>
            <person name="Chanderbali A."/>
            <person name="Dervinis C."/>
            <person name="Anghel I."/>
            <person name="Soltis D."/>
            <person name="Soltis P."/>
            <person name="Zapata F."/>
        </authorList>
    </citation>
    <scope>NUCLEOTIDE SEQUENCE</scope>
    <source>
        <strain evidence="2">UCBG64.0493</strain>
        <tissue evidence="2">Leaf</tissue>
    </source>
</reference>
<dbReference type="AlphaFoldDB" id="A0AA88VM35"/>
<accession>A0AA88VM35</accession>
<name>A0AA88VM35_9ASTE</name>
<gene>
    <name evidence="2" type="ORF">RJ639_010700</name>
</gene>
<organism evidence="2 3">
    <name type="scientific">Escallonia herrerae</name>
    <dbReference type="NCBI Taxonomy" id="1293975"/>
    <lineage>
        <taxon>Eukaryota</taxon>
        <taxon>Viridiplantae</taxon>
        <taxon>Streptophyta</taxon>
        <taxon>Embryophyta</taxon>
        <taxon>Tracheophyta</taxon>
        <taxon>Spermatophyta</taxon>
        <taxon>Magnoliopsida</taxon>
        <taxon>eudicotyledons</taxon>
        <taxon>Gunneridae</taxon>
        <taxon>Pentapetalae</taxon>
        <taxon>asterids</taxon>
        <taxon>campanulids</taxon>
        <taxon>Escalloniales</taxon>
        <taxon>Escalloniaceae</taxon>
        <taxon>Escallonia</taxon>
    </lineage>
</organism>
<evidence type="ECO:0000313" key="2">
    <source>
        <dbReference type="EMBL" id="KAK3011245.1"/>
    </source>
</evidence>
<evidence type="ECO:0000313" key="3">
    <source>
        <dbReference type="Proteomes" id="UP001188597"/>
    </source>
</evidence>
<dbReference type="EMBL" id="JAVXUP010001467">
    <property type="protein sequence ID" value="KAK3011245.1"/>
    <property type="molecule type" value="Genomic_DNA"/>
</dbReference>
<comment type="caution">
    <text evidence="2">The sequence shown here is derived from an EMBL/GenBank/DDBJ whole genome shotgun (WGS) entry which is preliminary data.</text>
</comment>
<protein>
    <submittedName>
        <fullName evidence="2">Uncharacterized protein</fullName>
    </submittedName>
</protein>
<feature type="compositionally biased region" description="Low complexity" evidence="1">
    <location>
        <begin position="37"/>
        <end position="49"/>
    </location>
</feature>
<keyword evidence="3" id="KW-1185">Reference proteome</keyword>
<feature type="region of interest" description="Disordered" evidence="1">
    <location>
        <begin position="1"/>
        <end position="54"/>
    </location>
</feature>
<feature type="non-terminal residue" evidence="2">
    <location>
        <position position="120"/>
    </location>
</feature>
<sequence length="120" mass="12650">VPTLPTAPTIPPLPRATSSSLPTMPPLPKAALPPQPATTLPTLPTALPTLPKPILSPLPSAQILSLRSPTSATMPAHSYGGIASFTGNCTSHHSNDHSTWKMLKILNQEPKRTELLSNKP</sequence>
<evidence type="ECO:0000256" key="1">
    <source>
        <dbReference type="SAM" id="MobiDB-lite"/>
    </source>
</evidence>
<dbReference type="Proteomes" id="UP001188597">
    <property type="component" value="Unassembled WGS sequence"/>
</dbReference>